<dbReference type="RefSeq" id="WP_118103888.1">
    <property type="nucleotide sequence ID" value="NZ_JABWDG010000045.1"/>
</dbReference>
<comment type="caution">
    <text evidence="1">The sequence shown here is derived from an EMBL/GenBank/DDBJ whole genome shotgun (WGS) entry which is preliminary data.</text>
</comment>
<gene>
    <name evidence="1" type="ORF">DXA53_09970</name>
</gene>
<evidence type="ECO:0000313" key="1">
    <source>
        <dbReference type="EMBL" id="RGY06497.1"/>
    </source>
</evidence>
<dbReference type="Proteomes" id="UP000284434">
    <property type="component" value="Unassembled WGS sequence"/>
</dbReference>
<reference evidence="1 2" key="1">
    <citation type="submission" date="2018-08" db="EMBL/GenBank/DDBJ databases">
        <title>A genome reference for cultivated species of the human gut microbiota.</title>
        <authorList>
            <person name="Zou Y."/>
            <person name="Xue W."/>
            <person name="Luo G."/>
        </authorList>
    </citation>
    <scope>NUCLEOTIDE SEQUENCE [LARGE SCALE GENOMIC DNA]</scope>
    <source>
        <strain evidence="1 2">OF03-11</strain>
    </source>
</reference>
<evidence type="ECO:0000313" key="2">
    <source>
        <dbReference type="Proteomes" id="UP000284434"/>
    </source>
</evidence>
<name>A0A413IC02_9BACT</name>
<dbReference type="AlphaFoldDB" id="A0A413IC02"/>
<sequence>MTDFDKYNLTEESLFTLLSLSTQITQAFESIFDREDILNSEFEISQFNYHHLLNDTIHDALASQIIIKAISFIDEWNNYFGVKTETKDQETILQIKSLTKPAYSALMAWKEMNSYRNQALAHNHRDKYQKNIYLQNKKFDAPQTDDELLLVAFCIHKMSQVTSLFFQDEIIKIINILEKIIQENKNKNKGRYEFNNKCIQKIKSIDKDITNSFIHYNFTNTLLDTLRKNNSNI</sequence>
<protein>
    <recommendedName>
        <fullName evidence="3">HEPN AbiU2-like domain-containing protein</fullName>
    </recommendedName>
</protein>
<evidence type="ECO:0008006" key="3">
    <source>
        <dbReference type="Google" id="ProtNLM"/>
    </source>
</evidence>
<proteinExistence type="predicted"/>
<dbReference type="EMBL" id="QSCO01000012">
    <property type="protein sequence ID" value="RGY06497.1"/>
    <property type="molecule type" value="Genomic_DNA"/>
</dbReference>
<accession>A0A413IC02</accession>
<organism evidence="1 2">
    <name type="scientific">Odoribacter splanchnicus</name>
    <dbReference type="NCBI Taxonomy" id="28118"/>
    <lineage>
        <taxon>Bacteria</taxon>
        <taxon>Pseudomonadati</taxon>
        <taxon>Bacteroidota</taxon>
        <taxon>Bacteroidia</taxon>
        <taxon>Bacteroidales</taxon>
        <taxon>Odoribacteraceae</taxon>
        <taxon>Odoribacter</taxon>
    </lineage>
</organism>